<protein>
    <submittedName>
        <fullName evidence="2">Uncharacterized protein</fullName>
    </submittedName>
</protein>
<evidence type="ECO:0000313" key="2">
    <source>
        <dbReference type="EMBL" id="SCU76973.1"/>
    </source>
</evidence>
<gene>
    <name evidence="2" type="ORF">CNECB9_350032</name>
</gene>
<reference evidence="2" key="1">
    <citation type="submission" date="2016-09" db="EMBL/GenBank/DDBJ databases">
        <authorList>
            <person name="Capua I."/>
            <person name="De Benedictis P."/>
            <person name="Joannis T."/>
            <person name="Lombin L.H."/>
            <person name="Cattoli G."/>
        </authorList>
    </citation>
    <scope>NUCLEOTIDE SEQUENCE</scope>
    <source>
        <strain evidence="2">B9</strain>
    </source>
</reference>
<accession>A0A1K0IVA5</accession>
<evidence type="ECO:0000256" key="1">
    <source>
        <dbReference type="SAM" id="MobiDB-lite"/>
    </source>
</evidence>
<feature type="region of interest" description="Disordered" evidence="1">
    <location>
        <begin position="1"/>
        <end position="22"/>
    </location>
</feature>
<dbReference type="EMBL" id="FMSH01000279">
    <property type="protein sequence ID" value="SCU76973.1"/>
    <property type="molecule type" value="Genomic_DNA"/>
</dbReference>
<feature type="compositionally biased region" description="Basic residues" evidence="1">
    <location>
        <begin position="148"/>
        <end position="162"/>
    </location>
</feature>
<organism evidence="2">
    <name type="scientific">Cupriavidus necator</name>
    <name type="common">Alcaligenes eutrophus</name>
    <name type="synonym">Ralstonia eutropha</name>
    <dbReference type="NCBI Taxonomy" id="106590"/>
    <lineage>
        <taxon>Bacteria</taxon>
        <taxon>Pseudomonadati</taxon>
        <taxon>Pseudomonadota</taxon>
        <taxon>Betaproteobacteria</taxon>
        <taxon>Burkholderiales</taxon>
        <taxon>Burkholderiaceae</taxon>
        <taxon>Cupriavidus</taxon>
    </lineage>
</organism>
<sequence length="162" mass="18166">MGWCCSSRLTGPKSDRRHDSPTIRPSEWQAVTRAEASSTSARRASGMRRSGVYRQAWSRPAWATMRTGSRPAPRAIARYLVRETLRTRTVIRLPREWVGASVVSVIKCQILARSVKGAAPWLSDNRYRRANDSGAARTRQSGDSLGKSHSHVRNRRARSPPL</sequence>
<feature type="region of interest" description="Disordered" evidence="1">
    <location>
        <begin position="130"/>
        <end position="162"/>
    </location>
</feature>
<dbReference type="AlphaFoldDB" id="A0A1K0IVA5"/>
<name>A0A1K0IVA5_CUPNE</name>
<proteinExistence type="predicted"/>